<evidence type="ECO:0000313" key="1">
    <source>
        <dbReference type="EMBL" id="KAK4125417.1"/>
    </source>
</evidence>
<dbReference type="GeneID" id="87829052"/>
<dbReference type="RefSeq" id="XP_062649188.1">
    <property type="nucleotide sequence ID" value="XM_062792283.1"/>
</dbReference>
<gene>
    <name evidence="1" type="ORF">N657DRAFT_642133</name>
</gene>
<reference evidence="1" key="1">
    <citation type="journal article" date="2023" name="Mol. Phylogenet. Evol.">
        <title>Genome-scale phylogeny and comparative genomics of the fungal order Sordariales.</title>
        <authorList>
            <person name="Hensen N."/>
            <person name="Bonometti L."/>
            <person name="Westerberg I."/>
            <person name="Brannstrom I.O."/>
            <person name="Guillou S."/>
            <person name="Cros-Aarteil S."/>
            <person name="Calhoun S."/>
            <person name="Haridas S."/>
            <person name="Kuo A."/>
            <person name="Mondo S."/>
            <person name="Pangilinan J."/>
            <person name="Riley R."/>
            <person name="LaButti K."/>
            <person name="Andreopoulos B."/>
            <person name="Lipzen A."/>
            <person name="Chen C."/>
            <person name="Yan M."/>
            <person name="Daum C."/>
            <person name="Ng V."/>
            <person name="Clum A."/>
            <person name="Steindorff A."/>
            <person name="Ohm R.A."/>
            <person name="Martin F."/>
            <person name="Silar P."/>
            <person name="Natvig D.O."/>
            <person name="Lalanne C."/>
            <person name="Gautier V."/>
            <person name="Ament-Velasquez S.L."/>
            <person name="Kruys A."/>
            <person name="Hutchinson M.I."/>
            <person name="Powell A.J."/>
            <person name="Barry K."/>
            <person name="Miller A.N."/>
            <person name="Grigoriev I.V."/>
            <person name="Debuchy R."/>
            <person name="Gladieux P."/>
            <person name="Hiltunen Thoren M."/>
            <person name="Johannesson H."/>
        </authorList>
    </citation>
    <scope>NUCLEOTIDE SEQUENCE</scope>
    <source>
        <strain evidence="1">CBS 731.68</strain>
    </source>
</reference>
<comment type="caution">
    <text evidence="1">The sequence shown here is derived from an EMBL/GenBank/DDBJ whole genome shotgun (WGS) entry which is preliminary data.</text>
</comment>
<reference evidence="1" key="2">
    <citation type="submission" date="2023-05" db="EMBL/GenBank/DDBJ databases">
        <authorList>
            <consortium name="Lawrence Berkeley National Laboratory"/>
            <person name="Steindorff A."/>
            <person name="Hensen N."/>
            <person name="Bonometti L."/>
            <person name="Westerberg I."/>
            <person name="Brannstrom I.O."/>
            <person name="Guillou S."/>
            <person name="Cros-Aarteil S."/>
            <person name="Calhoun S."/>
            <person name="Haridas S."/>
            <person name="Kuo A."/>
            <person name="Mondo S."/>
            <person name="Pangilinan J."/>
            <person name="Riley R."/>
            <person name="Labutti K."/>
            <person name="Andreopoulos B."/>
            <person name="Lipzen A."/>
            <person name="Chen C."/>
            <person name="Yanf M."/>
            <person name="Daum C."/>
            <person name="Ng V."/>
            <person name="Clum A."/>
            <person name="Ohm R."/>
            <person name="Martin F."/>
            <person name="Silar P."/>
            <person name="Natvig D."/>
            <person name="Lalanne C."/>
            <person name="Gautier V."/>
            <person name="Ament-Velasquez S.L."/>
            <person name="Kruys A."/>
            <person name="Hutchinson M.I."/>
            <person name="Powell A.J."/>
            <person name="Barry K."/>
            <person name="Miller A.N."/>
            <person name="Grigoriev I.V."/>
            <person name="Debuchy R."/>
            <person name="Gladieux P."/>
            <person name="Thoren M.H."/>
            <person name="Johannesson H."/>
        </authorList>
    </citation>
    <scope>NUCLEOTIDE SEQUENCE</scope>
    <source>
        <strain evidence="1">CBS 731.68</strain>
    </source>
</reference>
<evidence type="ECO:0000313" key="2">
    <source>
        <dbReference type="Proteomes" id="UP001302602"/>
    </source>
</evidence>
<organism evidence="1 2">
    <name type="scientific">Parathielavia appendiculata</name>
    <dbReference type="NCBI Taxonomy" id="2587402"/>
    <lineage>
        <taxon>Eukaryota</taxon>
        <taxon>Fungi</taxon>
        <taxon>Dikarya</taxon>
        <taxon>Ascomycota</taxon>
        <taxon>Pezizomycotina</taxon>
        <taxon>Sordariomycetes</taxon>
        <taxon>Sordariomycetidae</taxon>
        <taxon>Sordariales</taxon>
        <taxon>Chaetomiaceae</taxon>
        <taxon>Parathielavia</taxon>
    </lineage>
</organism>
<dbReference type="AlphaFoldDB" id="A0AAN6U2S5"/>
<sequence>MNSNHQVIPPTRSVPFNDSLSDIRLIKLLPGHDGDPIAMQLFVTDRGCDEYEALSSAWGSRDAEVSVRVGREPFRGFGEFG</sequence>
<protein>
    <submittedName>
        <fullName evidence="1">Uncharacterized protein</fullName>
    </submittedName>
</protein>
<name>A0AAN6U2S5_9PEZI</name>
<proteinExistence type="predicted"/>
<dbReference type="EMBL" id="MU853225">
    <property type="protein sequence ID" value="KAK4125417.1"/>
    <property type="molecule type" value="Genomic_DNA"/>
</dbReference>
<accession>A0AAN6U2S5</accession>
<keyword evidence="2" id="KW-1185">Reference proteome</keyword>
<dbReference type="Proteomes" id="UP001302602">
    <property type="component" value="Unassembled WGS sequence"/>
</dbReference>